<evidence type="ECO:0000259" key="7">
    <source>
        <dbReference type="Pfam" id="PF07980"/>
    </source>
</evidence>
<sequence length="681" mass="77118">MKKIKYILLSGLAALALASCSDLDLEPKGQMDSSVLLGSETGIKSYFVLAYQMLPIEDFNYKVNSPGYGFNGGNRWDIPKDYQSTVNGELVGGRGNVDETGGFDYWPYDRIRYVNTVIETLPTVQGNFNEAVYNALMGEARFLRAFYYFGLAKRYGGVPIITTVQNPTAPREELMVSRATELETWQFIHDDLEFAMANMTEKSDIGRGNKYVAAALMSRAMLYAGTIAKYGDYTTASPEPAAAAGLVGIPADKANYFFEESLKGSKMVKQGPYELVGENLPQAQKEQNYVDLFLTINKEDIFIKQYSQSANQDAQLYHSYDGAASPQYQNGNIDGMAQWPGSLWYPSVETLELYQKLPLEDANGKPRRFNTREELWQTTDFEPRMRANFYFSGQELRGNKFAVQRGVYSTYTGTMLDAAQGDINAPSGINALTNRAVGGGKRWTYDPNNTNQTKWDWSKSPDKLISDYHGCWGGNENNSLTGAFMRKYVDYKLSIGMAAANTCYHPWKVFRFAEILLNEAEAAYELGQKDLAYENIARIRNRAGGVVWTPKAAPAATYIINGQTVDENLEYIREERARELLIENHRWFDIRRWRVADQLNRLDGGDAVNPVTGAKGFTFALQQFRPHAFYPYFVLSEGKYIFIREYTTDWKQFTFEKKAYYEDIPGGEININPNLIQNPLW</sequence>
<gene>
    <name evidence="9" type="ORF">ACFO6W_21945</name>
</gene>
<evidence type="ECO:0000256" key="6">
    <source>
        <dbReference type="SAM" id="SignalP"/>
    </source>
</evidence>
<dbReference type="Pfam" id="PF07980">
    <property type="entry name" value="SusD_RagB"/>
    <property type="match status" value="1"/>
</dbReference>
<name>A0ABV9L215_9BACT</name>
<dbReference type="InterPro" id="IPR012944">
    <property type="entry name" value="SusD_RagB_dom"/>
</dbReference>
<feature type="chain" id="PRO_5047146264" evidence="6">
    <location>
        <begin position="19"/>
        <end position="681"/>
    </location>
</feature>
<comment type="caution">
    <text evidence="9">The sequence shown here is derived from an EMBL/GenBank/DDBJ whole genome shotgun (WGS) entry which is preliminary data.</text>
</comment>
<feature type="domain" description="SusD-like N-terminal" evidence="8">
    <location>
        <begin position="107"/>
        <end position="222"/>
    </location>
</feature>
<protein>
    <submittedName>
        <fullName evidence="9">RagB/SusD family nutrient uptake outer membrane protein</fullName>
    </submittedName>
</protein>
<comment type="subcellular location">
    <subcellularLocation>
        <location evidence="1">Cell outer membrane</location>
    </subcellularLocation>
</comment>
<evidence type="ECO:0000256" key="1">
    <source>
        <dbReference type="ARBA" id="ARBA00004442"/>
    </source>
</evidence>
<feature type="domain" description="RagB/SusD" evidence="7">
    <location>
        <begin position="299"/>
        <end position="681"/>
    </location>
</feature>
<evidence type="ECO:0000313" key="9">
    <source>
        <dbReference type="EMBL" id="MFC4676348.1"/>
    </source>
</evidence>
<evidence type="ECO:0000256" key="3">
    <source>
        <dbReference type="ARBA" id="ARBA00022729"/>
    </source>
</evidence>
<keyword evidence="3 6" id="KW-0732">Signal</keyword>
<keyword evidence="5" id="KW-0998">Cell outer membrane</keyword>
<dbReference type="Gene3D" id="1.25.40.390">
    <property type="match status" value="1"/>
</dbReference>
<reference evidence="10" key="1">
    <citation type="journal article" date="2019" name="Int. J. Syst. Evol. Microbiol.">
        <title>The Global Catalogue of Microorganisms (GCM) 10K type strain sequencing project: providing services to taxonomists for standard genome sequencing and annotation.</title>
        <authorList>
            <consortium name="The Broad Institute Genomics Platform"/>
            <consortium name="The Broad Institute Genome Sequencing Center for Infectious Disease"/>
            <person name="Wu L."/>
            <person name="Ma J."/>
        </authorList>
    </citation>
    <scope>NUCLEOTIDE SEQUENCE [LARGE SCALE GENOMIC DNA]</scope>
    <source>
        <strain evidence="10">CCUG 66188</strain>
    </source>
</reference>
<evidence type="ECO:0000256" key="2">
    <source>
        <dbReference type="ARBA" id="ARBA00006275"/>
    </source>
</evidence>
<comment type="similarity">
    <text evidence="2">Belongs to the SusD family.</text>
</comment>
<evidence type="ECO:0000259" key="8">
    <source>
        <dbReference type="Pfam" id="PF14322"/>
    </source>
</evidence>
<organism evidence="9 10">
    <name type="scientific">Dysgonomonas termitidis</name>
    <dbReference type="NCBI Taxonomy" id="1516126"/>
    <lineage>
        <taxon>Bacteria</taxon>
        <taxon>Pseudomonadati</taxon>
        <taxon>Bacteroidota</taxon>
        <taxon>Bacteroidia</taxon>
        <taxon>Bacteroidales</taxon>
        <taxon>Dysgonomonadaceae</taxon>
        <taxon>Dysgonomonas</taxon>
    </lineage>
</organism>
<dbReference type="SUPFAM" id="SSF48452">
    <property type="entry name" value="TPR-like"/>
    <property type="match status" value="1"/>
</dbReference>
<keyword evidence="10" id="KW-1185">Reference proteome</keyword>
<dbReference type="InterPro" id="IPR011990">
    <property type="entry name" value="TPR-like_helical_dom_sf"/>
</dbReference>
<evidence type="ECO:0000256" key="4">
    <source>
        <dbReference type="ARBA" id="ARBA00023136"/>
    </source>
</evidence>
<dbReference type="RefSeq" id="WP_380000495.1">
    <property type="nucleotide sequence ID" value="NZ_JBHSGN010000133.1"/>
</dbReference>
<proteinExistence type="inferred from homology"/>
<dbReference type="InterPro" id="IPR033985">
    <property type="entry name" value="SusD-like_N"/>
</dbReference>
<dbReference type="PROSITE" id="PS51257">
    <property type="entry name" value="PROKAR_LIPOPROTEIN"/>
    <property type="match status" value="1"/>
</dbReference>
<dbReference type="Pfam" id="PF14322">
    <property type="entry name" value="SusD-like_3"/>
    <property type="match status" value="1"/>
</dbReference>
<feature type="signal peptide" evidence="6">
    <location>
        <begin position="1"/>
        <end position="18"/>
    </location>
</feature>
<evidence type="ECO:0000313" key="10">
    <source>
        <dbReference type="Proteomes" id="UP001596023"/>
    </source>
</evidence>
<dbReference type="EMBL" id="JBHSGN010000133">
    <property type="protein sequence ID" value="MFC4676348.1"/>
    <property type="molecule type" value="Genomic_DNA"/>
</dbReference>
<keyword evidence="4" id="KW-0472">Membrane</keyword>
<dbReference type="Proteomes" id="UP001596023">
    <property type="component" value="Unassembled WGS sequence"/>
</dbReference>
<evidence type="ECO:0000256" key="5">
    <source>
        <dbReference type="ARBA" id="ARBA00023237"/>
    </source>
</evidence>
<accession>A0ABV9L215</accession>